<comment type="catalytic activity">
    <reaction evidence="12 13">
        <text>DNA(n) + a 2'-deoxyribonucleoside 5'-triphosphate = DNA(n+1) + diphosphate</text>
        <dbReference type="Rhea" id="RHEA:22508"/>
        <dbReference type="Rhea" id="RHEA-COMP:17339"/>
        <dbReference type="Rhea" id="RHEA-COMP:17340"/>
        <dbReference type="ChEBI" id="CHEBI:33019"/>
        <dbReference type="ChEBI" id="CHEBI:61560"/>
        <dbReference type="ChEBI" id="CHEBI:173112"/>
        <dbReference type="EC" id="2.7.7.49"/>
    </reaction>
</comment>
<feature type="domain" description="Reverse transcriptase" evidence="15">
    <location>
        <begin position="585"/>
        <end position="966"/>
    </location>
</feature>
<dbReference type="SMART" id="SM00975">
    <property type="entry name" value="Telomerase_RBD"/>
    <property type="match status" value="1"/>
</dbReference>
<dbReference type="Gene3D" id="1.10.132.70">
    <property type="match status" value="1"/>
</dbReference>
<dbReference type="GO" id="GO:0046872">
    <property type="term" value="F:metal ion binding"/>
    <property type="evidence" value="ECO:0007669"/>
    <property type="project" value="UniProtKB-KW"/>
</dbReference>
<evidence type="ECO:0000256" key="5">
    <source>
        <dbReference type="ARBA" id="ARBA00022679"/>
    </source>
</evidence>
<evidence type="ECO:0000256" key="10">
    <source>
        <dbReference type="ARBA" id="ARBA00022918"/>
    </source>
</evidence>
<gene>
    <name evidence="16" type="ORF">FGO68_gene14653</name>
</gene>
<dbReference type="EC" id="2.7.7.49" evidence="2 13"/>
<dbReference type="OrthoDB" id="289721at2759"/>
<protein>
    <recommendedName>
        <fullName evidence="3 13">Telomerase reverse transcriptase</fullName>
        <ecNumber evidence="2 13">2.7.7.49</ecNumber>
    </recommendedName>
    <alternativeName>
        <fullName evidence="13">Telomerase catalytic subunit</fullName>
    </alternativeName>
</protein>
<keyword evidence="7 13" id="KW-0479">Metal-binding</keyword>
<proteinExistence type="inferred from homology"/>
<dbReference type="PRINTS" id="PR01365">
    <property type="entry name" value="TELOMERASERT"/>
</dbReference>
<sequence length="1142" mass="133527">MSTTAPPKQAAKAKPQQQPQKKTAQFQINGAATKQKDGQQQPHHLDDLHTALRSCNEIGSAKSLHAFVIDIQKLSGGRLPPPKFIAQIKNDRVFSAFMEGVIMCTEQGYDEGVLQQCVNAEYKTEHRNSYVDLISKIVEELLMEGKVNKLQTFGYQIERQGGQATVGGGSDKYNALNMPNLMQQNEKIFVKCNYINLNKQCMITRNWERVYLMLGDTLFWHVYKEYMLFLKTRDESLVQISGTNIFCYLSDRLGRLQTAFYEGSKDERQPGDDAVVQEKRVNVKSHKYNMRNETDSYVEAKKASTFSEEQINRNRVFYCSHMNRGTKFFQKHILNDRKYTSSEMVRDKLFKDIFGFTRMRGELKGRVIGILDYVIDHQKTFDYRYYLNKNCPMPGPLQTGLKGAEAWKTRKQQLTEEAEKGPDQRGKVYKELFESGNTEYRQVSDFLTEFVAQVFPKDFLGGGKNRKVFNKKVLQFVKFNRFESFTRVTLTSKFHPQELPWLSMPPSSPAHAQYFMNENDFVFWKLLKWVFEDLLVGLSRCFFYCTEKQKEYSRIFYYRKGVWNFVMSLAVKDLLRQTLVYVEKQQMKTFCENNAQAPGKLRLIPKGDTFRPIMTFNRKITGSASGAAQNNPLAKRQTTNGRLGNAHMMLKNLKSKMFKHSFGFAVFNYDDIMRRYEAFVNKWRKAGCPKLYFVAMDIEKCYDSVHCEKLVEFLQRSDLLEREYFVVNCFVLKRKNNVIMERSTFKKLPIKQYFRYKFQRIGIDGGQYPSLFEILEDEYNDLNIKRTIIVEQEQRRKHQKGELLNPVIQICRNNFITFNKKQYRQTKGIPQGLSVSYILSSFYYANLEENVLGFLRKPATHGGPTPELNLLMRLTDDYLLMTTEKNNAMLFIEKLCQLSQGNYFKFNMKKLKTNFPINYTKLTSLTTGIIPQQYDPVTGKAIDQASNAFPPPLDDKELFSWIGISIDQNTLHIVQNINTKREGILCTLNVNMQTRESVLWLKRKLKSFLMNNVTHYFNSVINDRDYASQTLAKLYIAAAEKYHTCCLEFKLFHQNSTLAPFVESKIVQVLYVVIRSFFKYLVCNVRQPIYARTDYLWFFQTSLKYFSNRFETDKAMFGNVFRILKAKETKLKSEQFLDFQIK</sequence>
<organism evidence="16 17">
    <name type="scientific">Halteria grandinella</name>
    <dbReference type="NCBI Taxonomy" id="5974"/>
    <lineage>
        <taxon>Eukaryota</taxon>
        <taxon>Sar</taxon>
        <taxon>Alveolata</taxon>
        <taxon>Ciliophora</taxon>
        <taxon>Intramacronucleata</taxon>
        <taxon>Spirotrichea</taxon>
        <taxon>Stichotrichia</taxon>
        <taxon>Sporadotrichida</taxon>
        <taxon>Halteriidae</taxon>
        <taxon>Halteria</taxon>
    </lineage>
</organism>
<comment type="similarity">
    <text evidence="1 13">Belongs to the reverse transcriptase family. Telomerase subfamily.</text>
</comment>
<dbReference type="PROSITE" id="PS50878">
    <property type="entry name" value="RT_POL"/>
    <property type="match status" value="1"/>
</dbReference>
<keyword evidence="8 13" id="KW-0460">Magnesium</keyword>
<evidence type="ECO:0000313" key="17">
    <source>
        <dbReference type="Proteomes" id="UP000785679"/>
    </source>
</evidence>
<reference evidence="16" key="1">
    <citation type="submission" date="2019-06" db="EMBL/GenBank/DDBJ databases">
        <authorList>
            <person name="Zheng W."/>
        </authorList>
    </citation>
    <scope>NUCLEOTIDE SEQUENCE</scope>
    <source>
        <strain evidence="16">QDHG01</strain>
    </source>
</reference>
<keyword evidence="9 13" id="KW-0779">Telomere</keyword>
<dbReference type="Proteomes" id="UP000785679">
    <property type="component" value="Unassembled WGS sequence"/>
</dbReference>
<name>A0A8J8T8E6_HALGN</name>
<evidence type="ECO:0000256" key="1">
    <source>
        <dbReference type="ARBA" id="ARBA00008001"/>
    </source>
</evidence>
<evidence type="ECO:0000256" key="9">
    <source>
        <dbReference type="ARBA" id="ARBA00022895"/>
    </source>
</evidence>
<evidence type="ECO:0000256" key="8">
    <source>
        <dbReference type="ARBA" id="ARBA00022842"/>
    </source>
</evidence>
<dbReference type="GO" id="GO:0070034">
    <property type="term" value="F:telomerase RNA binding"/>
    <property type="evidence" value="ECO:0007669"/>
    <property type="project" value="TreeGrafter"/>
</dbReference>
<evidence type="ECO:0000256" key="11">
    <source>
        <dbReference type="ARBA" id="ARBA00023242"/>
    </source>
</evidence>
<keyword evidence="4 13" id="KW-0158">Chromosome</keyword>
<accession>A0A8J8T8E6</accession>
<dbReference type="InterPro" id="IPR000477">
    <property type="entry name" value="RT_dom"/>
</dbReference>
<evidence type="ECO:0000256" key="14">
    <source>
        <dbReference type="SAM" id="MobiDB-lite"/>
    </source>
</evidence>
<comment type="caution">
    <text evidence="16">The sequence shown here is derived from an EMBL/GenBank/DDBJ whole genome shotgun (WGS) entry which is preliminary data.</text>
</comment>
<keyword evidence="5 13" id="KW-0808">Transferase</keyword>
<dbReference type="PANTHER" id="PTHR12066">
    <property type="entry name" value="TELOMERASE REVERSE TRANSCRIPTASE"/>
    <property type="match status" value="1"/>
</dbReference>
<evidence type="ECO:0000256" key="3">
    <source>
        <dbReference type="ARBA" id="ARBA00016182"/>
    </source>
</evidence>
<evidence type="ECO:0000256" key="13">
    <source>
        <dbReference type="RuleBase" id="RU365061"/>
    </source>
</evidence>
<comment type="subcellular location">
    <subcellularLocation>
        <location evidence="13">Nucleus</location>
    </subcellularLocation>
    <subcellularLocation>
        <location evidence="13">Chromosome</location>
        <location evidence="13">Telomere</location>
    </subcellularLocation>
</comment>
<evidence type="ECO:0000256" key="2">
    <source>
        <dbReference type="ARBA" id="ARBA00012493"/>
    </source>
</evidence>
<dbReference type="InterPro" id="IPR021891">
    <property type="entry name" value="Telomerase_RBD"/>
</dbReference>
<dbReference type="PANTHER" id="PTHR12066:SF0">
    <property type="entry name" value="TELOMERASE REVERSE TRANSCRIPTASE"/>
    <property type="match status" value="1"/>
</dbReference>
<dbReference type="AlphaFoldDB" id="A0A8J8T8E6"/>
<keyword evidence="6 13" id="KW-0548">Nucleotidyltransferase</keyword>
<dbReference type="EMBL" id="RRYP01001970">
    <property type="protein sequence ID" value="TNV85266.1"/>
    <property type="molecule type" value="Genomic_DNA"/>
</dbReference>
<evidence type="ECO:0000256" key="12">
    <source>
        <dbReference type="ARBA" id="ARBA00048173"/>
    </source>
</evidence>
<dbReference type="GO" id="GO:0042162">
    <property type="term" value="F:telomeric DNA binding"/>
    <property type="evidence" value="ECO:0007669"/>
    <property type="project" value="TreeGrafter"/>
</dbReference>
<keyword evidence="10 13" id="KW-0695">RNA-directed DNA polymerase</keyword>
<dbReference type="GO" id="GO:0003720">
    <property type="term" value="F:telomerase activity"/>
    <property type="evidence" value="ECO:0007669"/>
    <property type="project" value="InterPro"/>
</dbReference>
<dbReference type="GO" id="GO:0000333">
    <property type="term" value="C:telomerase catalytic core complex"/>
    <property type="evidence" value="ECO:0007669"/>
    <property type="project" value="TreeGrafter"/>
</dbReference>
<evidence type="ECO:0000256" key="7">
    <source>
        <dbReference type="ARBA" id="ARBA00022723"/>
    </source>
</evidence>
<dbReference type="Gene3D" id="1.10.10.1970">
    <property type="entry name" value="TERT catalytic subunit-like"/>
    <property type="match status" value="1"/>
</dbReference>
<evidence type="ECO:0000256" key="6">
    <source>
        <dbReference type="ARBA" id="ARBA00022695"/>
    </source>
</evidence>
<dbReference type="Pfam" id="PF12009">
    <property type="entry name" value="Telomerase_RBD"/>
    <property type="match status" value="1"/>
</dbReference>
<dbReference type="InterPro" id="IPR003545">
    <property type="entry name" value="Telomerase_RT"/>
</dbReference>
<dbReference type="CDD" id="cd01648">
    <property type="entry name" value="TERT"/>
    <property type="match status" value="1"/>
</dbReference>
<feature type="region of interest" description="Disordered" evidence="14">
    <location>
        <begin position="1"/>
        <end position="25"/>
    </location>
</feature>
<evidence type="ECO:0000256" key="4">
    <source>
        <dbReference type="ARBA" id="ARBA00022454"/>
    </source>
</evidence>
<dbReference type="GO" id="GO:0007004">
    <property type="term" value="P:telomere maintenance via telomerase"/>
    <property type="evidence" value="ECO:0007669"/>
    <property type="project" value="TreeGrafter"/>
</dbReference>
<keyword evidence="17" id="KW-1185">Reference proteome</keyword>
<dbReference type="GO" id="GO:0000781">
    <property type="term" value="C:chromosome, telomeric region"/>
    <property type="evidence" value="ECO:0007669"/>
    <property type="project" value="UniProtKB-SubCell"/>
</dbReference>
<keyword evidence="11 13" id="KW-0539">Nucleus</keyword>
<comment type="function">
    <text evidence="13">Telomerase is a ribonucleoprotein enzyme essential for the replication of chromosome termini in most eukaryotes. It elongates telomeres. It is a reverse transcriptase that adds simple sequence repeats to chromosome ends by copying a template sequence within the RNA component of the enzyme.</text>
</comment>
<evidence type="ECO:0000313" key="16">
    <source>
        <dbReference type="EMBL" id="TNV85266.1"/>
    </source>
</evidence>
<evidence type="ECO:0000259" key="15">
    <source>
        <dbReference type="PROSITE" id="PS50878"/>
    </source>
</evidence>